<evidence type="ECO:0000256" key="1">
    <source>
        <dbReference type="SAM" id="MobiDB-lite"/>
    </source>
</evidence>
<feature type="region of interest" description="Disordered" evidence="1">
    <location>
        <begin position="41"/>
        <end position="140"/>
    </location>
</feature>
<proteinExistence type="predicted"/>
<feature type="compositionally biased region" description="Polar residues" evidence="1">
    <location>
        <begin position="129"/>
        <end position="140"/>
    </location>
</feature>
<feature type="non-terminal residue" evidence="2">
    <location>
        <position position="1"/>
    </location>
</feature>
<keyword evidence="3" id="KW-1185">Reference proteome</keyword>
<feature type="compositionally biased region" description="Polar residues" evidence="1">
    <location>
        <begin position="76"/>
        <end position="102"/>
    </location>
</feature>
<feature type="compositionally biased region" description="Low complexity" evidence="1">
    <location>
        <begin position="103"/>
        <end position="120"/>
    </location>
</feature>
<name>A0A7R9C117_9CRUS</name>
<reference evidence="2" key="1">
    <citation type="submission" date="2020-11" db="EMBL/GenBank/DDBJ databases">
        <authorList>
            <person name="Tran Van P."/>
        </authorList>
    </citation>
    <scope>NUCLEOTIDE SEQUENCE</scope>
</reference>
<evidence type="ECO:0000313" key="2">
    <source>
        <dbReference type="EMBL" id="CAD7283900.1"/>
    </source>
</evidence>
<dbReference type="AlphaFoldDB" id="A0A7R9C117"/>
<dbReference type="Proteomes" id="UP000678499">
    <property type="component" value="Unassembled WGS sequence"/>
</dbReference>
<dbReference type="EMBL" id="CAJPEX010006380">
    <property type="protein sequence ID" value="CAG0924052.1"/>
    <property type="molecule type" value="Genomic_DNA"/>
</dbReference>
<organism evidence="2">
    <name type="scientific">Notodromas monacha</name>
    <dbReference type="NCBI Taxonomy" id="399045"/>
    <lineage>
        <taxon>Eukaryota</taxon>
        <taxon>Metazoa</taxon>
        <taxon>Ecdysozoa</taxon>
        <taxon>Arthropoda</taxon>
        <taxon>Crustacea</taxon>
        <taxon>Oligostraca</taxon>
        <taxon>Ostracoda</taxon>
        <taxon>Podocopa</taxon>
        <taxon>Podocopida</taxon>
        <taxon>Cypridocopina</taxon>
        <taxon>Cypridoidea</taxon>
        <taxon>Cyprididae</taxon>
        <taxon>Notodromas</taxon>
    </lineage>
</organism>
<protein>
    <submittedName>
        <fullName evidence="2">Uncharacterized protein</fullName>
    </submittedName>
</protein>
<evidence type="ECO:0000313" key="3">
    <source>
        <dbReference type="Proteomes" id="UP000678499"/>
    </source>
</evidence>
<gene>
    <name evidence="2" type="ORF">NMOB1V02_LOCUS11508</name>
</gene>
<dbReference type="EMBL" id="OA888417">
    <property type="protein sequence ID" value="CAD7283900.1"/>
    <property type="molecule type" value="Genomic_DNA"/>
</dbReference>
<accession>A0A7R9C117</accession>
<feature type="compositionally biased region" description="Basic and acidic residues" evidence="1">
    <location>
        <begin position="41"/>
        <end position="52"/>
    </location>
</feature>
<sequence length="203" mass="22157">MFNTLFSPSLETNASQHNAMDEVAANIAAELHRIHDARVNARRQHQNEKKEPVPSVAGNSSPLFAKNSEDIRPMSGNGQNSRNSFAQGSAVRTSQTNRPSSDQQKPQNGGNNNSSPGGKQAAASMEPLSKNSETTGFSQNQQGIDTSLLSSAQAQLRHLAERTASVIMPKESGPEDLRLERPRQYAEQVLEHFRHSLGDFILV</sequence>